<protein>
    <submittedName>
        <fullName evidence="2">Uncharacterized protein</fullName>
    </submittedName>
</protein>
<comment type="caution">
    <text evidence="2">The sequence shown here is derived from an EMBL/GenBank/DDBJ whole genome shotgun (WGS) entry which is preliminary data.</text>
</comment>
<evidence type="ECO:0000313" key="3">
    <source>
        <dbReference type="Proteomes" id="UP000324222"/>
    </source>
</evidence>
<gene>
    <name evidence="2" type="ORF">E2C01_083938</name>
</gene>
<dbReference type="Proteomes" id="UP000324222">
    <property type="component" value="Unassembled WGS sequence"/>
</dbReference>
<sequence length="66" mass="7232">MLVSKEGGWRNKEKEKEEEEEEDGMVYAEEAGRKQTLRGGRMVPGVPGGCPGPANTRLAAWVTDRG</sequence>
<proteinExistence type="predicted"/>
<dbReference type="EMBL" id="VSRR010079633">
    <property type="protein sequence ID" value="MPC89010.1"/>
    <property type="molecule type" value="Genomic_DNA"/>
</dbReference>
<keyword evidence="3" id="KW-1185">Reference proteome</keyword>
<name>A0A5B7IWI0_PORTR</name>
<evidence type="ECO:0000313" key="2">
    <source>
        <dbReference type="EMBL" id="MPC89010.1"/>
    </source>
</evidence>
<accession>A0A5B7IWI0</accession>
<organism evidence="2 3">
    <name type="scientific">Portunus trituberculatus</name>
    <name type="common">Swimming crab</name>
    <name type="synonym">Neptunus trituberculatus</name>
    <dbReference type="NCBI Taxonomy" id="210409"/>
    <lineage>
        <taxon>Eukaryota</taxon>
        <taxon>Metazoa</taxon>
        <taxon>Ecdysozoa</taxon>
        <taxon>Arthropoda</taxon>
        <taxon>Crustacea</taxon>
        <taxon>Multicrustacea</taxon>
        <taxon>Malacostraca</taxon>
        <taxon>Eumalacostraca</taxon>
        <taxon>Eucarida</taxon>
        <taxon>Decapoda</taxon>
        <taxon>Pleocyemata</taxon>
        <taxon>Brachyura</taxon>
        <taxon>Eubrachyura</taxon>
        <taxon>Portunoidea</taxon>
        <taxon>Portunidae</taxon>
        <taxon>Portuninae</taxon>
        <taxon>Portunus</taxon>
    </lineage>
</organism>
<evidence type="ECO:0000256" key="1">
    <source>
        <dbReference type="SAM" id="MobiDB-lite"/>
    </source>
</evidence>
<feature type="region of interest" description="Disordered" evidence="1">
    <location>
        <begin position="1"/>
        <end position="26"/>
    </location>
</feature>
<reference evidence="2 3" key="1">
    <citation type="submission" date="2019-05" db="EMBL/GenBank/DDBJ databases">
        <title>Another draft genome of Portunus trituberculatus and its Hox gene families provides insights of decapod evolution.</title>
        <authorList>
            <person name="Jeong J.-H."/>
            <person name="Song I."/>
            <person name="Kim S."/>
            <person name="Choi T."/>
            <person name="Kim D."/>
            <person name="Ryu S."/>
            <person name="Kim W."/>
        </authorList>
    </citation>
    <scope>NUCLEOTIDE SEQUENCE [LARGE SCALE GENOMIC DNA]</scope>
    <source>
        <tissue evidence="2">Muscle</tissue>
    </source>
</reference>
<dbReference type="AlphaFoldDB" id="A0A5B7IWI0"/>